<name>A0A2J7Q107_9NEOP</name>
<protein>
    <recommendedName>
        <fullName evidence="1">Ku70/Ku80 N-terminal alpha/beta domain-containing protein</fullName>
    </recommendedName>
</protein>
<dbReference type="InterPro" id="IPR005161">
    <property type="entry name" value="Ku_N"/>
</dbReference>
<gene>
    <name evidence="2" type="ORF">B7P43_G02949</name>
</gene>
<evidence type="ECO:0000259" key="1">
    <source>
        <dbReference type="Pfam" id="PF03731"/>
    </source>
</evidence>
<dbReference type="GO" id="GO:0003690">
    <property type="term" value="F:double-stranded DNA binding"/>
    <property type="evidence" value="ECO:0007669"/>
    <property type="project" value="TreeGrafter"/>
</dbReference>
<dbReference type="SUPFAM" id="SSF53300">
    <property type="entry name" value="vWA-like"/>
    <property type="match status" value="1"/>
</dbReference>
<proteinExistence type="predicted"/>
<dbReference type="Proteomes" id="UP000235965">
    <property type="component" value="Unassembled WGS sequence"/>
</dbReference>
<dbReference type="Gene3D" id="3.40.50.410">
    <property type="entry name" value="von Willebrand factor, type A domain"/>
    <property type="match status" value="1"/>
</dbReference>
<evidence type="ECO:0000313" key="2">
    <source>
        <dbReference type="EMBL" id="PNF22249.1"/>
    </source>
</evidence>
<dbReference type="GO" id="GO:0043564">
    <property type="term" value="C:Ku70:Ku80 complex"/>
    <property type="evidence" value="ECO:0007669"/>
    <property type="project" value="TreeGrafter"/>
</dbReference>
<accession>A0A2J7Q107</accession>
<feature type="domain" description="Ku70/Ku80 N-terminal alpha/beta" evidence="1">
    <location>
        <begin position="8"/>
        <end position="159"/>
    </location>
</feature>
<dbReference type="GO" id="GO:0000723">
    <property type="term" value="P:telomere maintenance"/>
    <property type="evidence" value="ECO:0007669"/>
    <property type="project" value="TreeGrafter"/>
</dbReference>
<dbReference type="GO" id="GO:0006303">
    <property type="term" value="P:double-strand break repair via nonhomologous end joining"/>
    <property type="evidence" value="ECO:0007669"/>
    <property type="project" value="TreeGrafter"/>
</dbReference>
<evidence type="ECO:0000313" key="3">
    <source>
        <dbReference type="Proteomes" id="UP000235965"/>
    </source>
</evidence>
<dbReference type="AlphaFoldDB" id="A0A2J7Q107"/>
<comment type="caution">
    <text evidence="2">The sequence shown here is derived from an EMBL/GenBank/DDBJ whole genome shotgun (WGS) entry which is preliminary data.</text>
</comment>
<reference evidence="2 3" key="1">
    <citation type="submission" date="2017-12" db="EMBL/GenBank/DDBJ databases">
        <title>Hemimetabolous genomes reveal molecular basis of termite eusociality.</title>
        <authorList>
            <person name="Harrison M.C."/>
            <person name="Jongepier E."/>
            <person name="Robertson H.M."/>
            <person name="Arning N."/>
            <person name="Bitard-Feildel T."/>
            <person name="Chao H."/>
            <person name="Childers C.P."/>
            <person name="Dinh H."/>
            <person name="Doddapaneni H."/>
            <person name="Dugan S."/>
            <person name="Gowin J."/>
            <person name="Greiner C."/>
            <person name="Han Y."/>
            <person name="Hu H."/>
            <person name="Hughes D.S.T."/>
            <person name="Huylmans A.-K."/>
            <person name="Kemena C."/>
            <person name="Kremer L.P.M."/>
            <person name="Lee S.L."/>
            <person name="Lopez-Ezquerra A."/>
            <person name="Mallet L."/>
            <person name="Monroy-Kuhn J.M."/>
            <person name="Moser A."/>
            <person name="Murali S.C."/>
            <person name="Muzny D.M."/>
            <person name="Otani S."/>
            <person name="Piulachs M.-D."/>
            <person name="Poelchau M."/>
            <person name="Qu J."/>
            <person name="Schaub F."/>
            <person name="Wada-Katsumata A."/>
            <person name="Worley K.C."/>
            <person name="Xie Q."/>
            <person name="Ylla G."/>
            <person name="Poulsen M."/>
            <person name="Gibbs R.A."/>
            <person name="Schal C."/>
            <person name="Richards S."/>
            <person name="Belles X."/>
            <person name="Korb J."/>
            <person name="Bornberg-Bauer E."/>
        </authorList>
    </citation>
    <scope>NUCLEOTIDE SEQUENCE [LARGE SCALE GENOMIC DNA]</scope>
    <source>
        <tissue evidence="2">Whole body</tissue>
    </source>
</reference>
<dbReference type="OrthoDB" id="30826at2759"/>
<dbReference type="EMBL" id="NEVH01019960">
    <property type="protein sequence ID" value="PNF22249.1"/>
    <property type="molecule type" value="Genomic_DNA"/>
</dbReference>
<dbReference type="InterPro" id="IPR036465">
    <property type="entry name" value="vWFA_dom_sf"/>
</dbReference>
<organism evidence="2 3">
    <name type="scientific">Cryptotermes secundus</name>
    <dbReference type="NCBI Taxonomy" id="105785"/>
    <lineage>
        <taxon>Eukaryota</taxon>
        <taxon>Metazoa</taxon>
        <taxon>Ecdysozoa</taxon>
        <taxon>Arthropoda</taxon>
        <taxon>Hexapoda</taxon>
        <taxon>Insecta</taxon>
        <taxon>Pterygota</taxon>
        <taxon>Neoptera</taxon>
        <taxon>Polyneoptera</taxon>
        <taxon>Dictyoptera</taxon>
        <taxon>Blattodea</taxon>
        <taxon>Blattoidea</taxon>
        <taxon>Termitoidae</taxon>
        <taxon>Kalotermitidae</taxon>
        <taxon>Cryptotermitinae</taxon>
        <taxon>Cryptotermes</taxon>
    </lineage>
</organism>
<dbReference type="GO" id="GO:0042162">
    <property type="term" value="F:telomeric DNA binding"/>
    <property type="evidence" value="ECO:0007669"/>
    <property type="project" value="TreeGrafter"/>
</dbReference>
<dbReference type="Pfam" id="PF03731">
    <property type="entry name" value="Ku_N"/>
    <property type="match status" value="1"/>
</dbReference>
<sequence length="212" mass="23704">MARIQKEAIAIILDVGHSVSQDRKNMKSGFLENSKKCVSMILKRKIFANLKDEVTLILLGSDETQNSLNYKNISVTHSLALSSWEMVQFVEDLTGTMVNADWLDAIVVAMNVLKEETEGKKFSERKVVLLSNLCCTVSEDHIDVIVKALKSEELSLIVIGPDINLNVKHEAIDDDDDKTKCWTNGTDAEKSKTKQQLVGESLLSHILKEVIF</sequence>
<keyword evidence="3" id="KW-1185">Reference proteome</keyword>
<dbReference type="PANTHER" id="PTHR12604:SF4">
    <property type="entry name" value="X-RAY REPAIR CROSS-COMPLEMENTING PROTEIN 5"/>
    <property type="match status" value="1"/>
</dbReference>
<dbReference type="PANTHER" id="PTHR12604">
    <property type="entry name" value="KU AUTOANTIGEN DNA HELICASE"/>
    <property type="match status" value="1"/>
</dbReference>